<evidence type="ECO:0000313" key="3">
    <source>
        <dbReference type="EMBL" id="KAG5853796.1"/>
    </source>
</evidence>
<proteinExistence type="predicted"/>
<accession>A0A9D3S6N8</accession>
<dbReference type="SMART" id="SM00233">
    <property type="entry name" value="PH"/>
    <property type="match status" value="1"/>
</dbReference>
<gene>
    <name evidence="3" type="ORF">ANANG_G00030230</name>
</gene>
<dbReference type="Pfam" id="PF00169">
    <property type="entry name" value="PH"/>
    <property type="match status" value="1"/>
</dbReference>
<dbReference type="PROSITE" id="PS50003">
    <property type="entry name" value="PH_DOMAIN"/>
    <property type="match status" value="1"/>
</dbReference>
<evidence type="ECO:0000256" key="1">
    <source>
        <dbReference type="SAM" id="MobiDB-lite"/>
    </source>
</evidence>
<dbReference type="Gene3D" id="2.30.29.30">
    <property type="entry name" value="Pleckstrin-homology domain (PH domain)/Phosphotyrosine-binding domain (PTB)"/>
    <property type="match status" value="1"/>
</dbReference>
<dbReference type="InterPro" id="IPR011993">
    <property type="entry name" value="PH-like_dom_sf"/>
</dbReference>
<reference evidence="3" key="1">
    <citation type="submission" date="2021-01" db="EMBL/GenBank/DDBJ databases">
        <title>A chromosome-scale assembly of European eel, Anguilla anguilla.</title>
        <authorList>
            <person name="Henkel C."/>
            <person name="Jong-Raadsen S.A."/>
            <person name="Dufour S."/>
            <person name="Weltzien F.-A."/>
            <person name="Palstra A.P."/>
            <person name="Pelster B."/>
            <person name="Spaink H.P."/>
            <person name="Van Den Thillart G.E."/>
            <person name="Jansen H."/>
            <person name="Zahm M."/>
            <person name="Klopp C."/>
            <person name="Cedric C."/>
            <person name="Louis A."/>
            <person name="Berthelot C."/>
            <person name="Parey E."/>
            <person name="Roest Crollius H."/>
            <person name="Montfort J."/>
            <person name="Robinson-Rechavi M."/>
            <person name="Bucao C."/>
            <person name="Bouchez O."/>
            <person name="Gislard M."/>
            <person name="Lluch J."/>
            <person name="Milhes M."/>
            <person name="Lampietro C."/>
            <person name="Lopez Roques C."/>
            <person name="Donnadieu C."/>
            <person name="Braasch I."/>
            <person name="Desvignes T."/>
            <person name="Postlethwait J."/>
            <person name="Bobe J."/>
            <person name="Guiguen Y."/>
            <person name="Dirks R."/>
        </authorList>
    </citation>
    <scope>NUCLEOTIDE SEQUENCE</scope>
    <source>
        <strain evidence="3">Tag_6206</strain>
        <tissue evidence="3">Liver</tissue>
    </source>
</reference>
<evidence type="ECO:0000313" key="4">
    <source>
        <dbReference type="Proteomes" id="UP001044222"/>
    </source>
</evidence>
<dbReference type="EMBL" id="JAFIRN010000002">
    <property type="protein sequence ID" value="KAG5853796.1"/>
    <property type="molecule type" value="Genomic_DNA"/>
</dbReference>
<feature type="region of interest" description="Disordered" evidence="1">
    <location>
        <begin position="137"/>
        <end position="192"/>
    </location>
</feature>
<feature type="domain" description="PH" evidence="2">
    <location>
        <begin position="7"/>
        <end position="107"/>
    </location>
</feature>
<feature type="compositionally biased region" description="Basic and acidic residues" evidence="1">
    <location>
        <begin position="148"/>
        <end position="161"/>
    </location>
</feature>
<dbReference type="AlphaFoldDB" id="A0A9D3S6N8"/>
<feature type="compositionally biased region" description="Basic and acidic residues" evidence="1">
    <location>
        <begin position="175"/>
        <end position="184"/>
    </location>
</feature>
<sequence length="192" mass="21975">MSTDQPELLFESFLKKRKDKMKLKWVRYWFRLQNTSLFFFTRKHGSALHLRGQYYIYMVQSVREVTRRGSEPFAFEIAMKNGKMKLLAAETVELRHAWVSLLWKAMQLPGPGRSYSACIWDDVADLKQRAQDSLRCSSGSDGALNLTDSEHPHSTPARRDGTAPSQDPLASGCKDMSEGIHDEPTSWQANMT</sequence>
<name>A0A9D3S6N8_ANGAN</name>
<dbReference type="CDD" id="cd00821">
    <property type="entry name" value="PH"/>
    <property type="match status" value="1"/>
</dbReference>
<dbReference type="Proteomes" id="UP001044222">
    <property type="component" value="Unassembled WGS sequence"/>
</dbReference>
<keyword evidence="4" id="KW-1185">Reference proteome</keyword>
<comment type="caution">
    <text evidence="3">The sequence shown here is derived from an EMBL/GenBank/DDBJ whole genome shotgun (WGS) entry which is preliminary data.</text>
</comment>
<protein>
    <recommendedName>
        <fullName evidence="2">PH domain-containing protein</fullName>
    </recommendedName>
</protein>
<evidence type="ECO:0000259" key="2">
    <source>
        <dbReference type="PROSITE" id="PS50003"/>
    </source>
</evidence>
<dbReference type="InterPro" id="IPR001849">
    <property type="entry name" value="PH_domain"/>
</dbReference>
<organism evidence="3 4">
    <name type="scientific">Anguilla anguilla</name>
    <name type="common">European freshwater eel</name>
    <name type="synonym">Muraena anguilla</name>
    <dbReference type="NCBI Taxonomy" id="7936"/>
    <lineage>
        <taxon>Eukaryota</taxon>
        <taxon>Metazoa</taxon>
        <taxon>Chordata</taxon>
        <taxon>Craniata</taxon>
        <taxon>Vertebrata</taxon>
        <taxon>Euteleostomi</taxon>
        <taxon>Actinopterygii</taxon>
        <taxon>Neopterygii</taxon>
        <taxon>Teleostei</taxon>
        <taxon>Anguilliformes</taxon>
        <taxon>Anguillidae</taxon>
        <taxon>Anguilla</taxon>
    </lineage>
</organism>
<dbReference type="SUPFAM" id="SSF50729">
    <property type="entry name" value="PH domain-like"/>
    <property type="match status" value="1"/>
</dbReference>